<name>A0A8J5WQG9_ZIZPA</name>
<evidence type="ECO:0000256" key="1">
    <source>
        <dbReference type="SAM" id="MobiDB-lite"/>
    </source>
</evidence>
<reference evidence="2" key="2">
    <citation type="submission" date="2021-02" db="EMBL/GenBank/DDBJ databases">
        <authorList>
            <person name="Kimball J.A."/>
            <person name="Haas M.W."/>
            <person name="Macchietto M."/>
            <person name="Kono T."/>
            <person name="Duquette J."/>
            <person name="Shao M."/>
        </authorList>
    </citation>
    <scope>NUCLEOTIDE SEQUENCE</scope>
    <source>
        <tissue evidence="2">Fresh leaf tissue</tissue>
    </source>
</reference>
<dbReference type="Proteomes" id="UP000729402">
    <property type="component" value="Unassembled WGS sequence"/>
</dbReference>
<gene>
    <name evidence="2" type="ORF">GUJ93_ZPchr0012g20364</name>
</gene>
<sequence>MRPASPSPGTHTSPDATSQCCSKGAGRATYGDEAEPTPSKAGAPSRGTSSYNGIATATKTASLAKAAAKKPTVPINDVLGRAMGGGRGKERNKPWKHV</sequence>
<feature type="region of interest" description="Disordered" evidence="1">
    <location>
        <begin position="1"/>
        <end position="53"/>
    </location>
</feature>
<evidence type="ECO:0000313" key="2">
    <source>
        <dbReference type="EMBL" id="KAG8093051.1"/>
    </source>
</evidence>
<protein>
    <submittedName>
        <fullName evidence="2">Uncharacterized protein</fullName>
    </submittedName>
</protein>
<dbReference type="AlphaFoldDB" id="A0A8J5WQG9"/>
<proteinExistence type="predicted"/>
<keyword evidence="3" id="KW-1185">Reference proteome</keyword>
<feature type="compositionally biased region" description="Basic and acidic residues" evidence="1">
    <location>
        <begin position="87"/>
        <end position="98"/>
    </location>
</feature>
<evidence type="ECO:0000313" key="3">
    <source>
        <dbReference type="Proteomes" id="UP000729402"/>
    </source>
</evidence>
<organism evidence="2 3">
    <name type="scientific">Zizania palustris</name>
    <name type="common">Northern wild rice</name>
    <dbReference type="NCBI Taxonomy" id="103762"/>
    <lineage>
        <taxon>Eukaryota</taxon>
        <taxon>Viridiplantae</taxon>
        <taxon>Streptophyta</taxon>
        <taxon>Embryophyta</taxon>
        <taxon>Tracheophyta</taxon>
        <taxon>Spermatophyta</taxon>
        <taxon>Magnoliopsida</taxon>
        <taxon>Liliopsida</taxon>
        <taxon>Poales</taxon>
        <taxon>Poaceae</taxon>
        <taxon>BOP clade</taxon>
        <taxon>Oryzoideae</taxon>
        <taxon>Oryzeae</taxon>
        <taxon>Zizaniinae</taxon>
        <taxon>Zizania</taxon>
    </lineage>
</organism>
<comment type="caution">
    <text evidence="2">The sequence shown here is derived from an EMBL/GenBank/DDBJ whole genome shotgun (WGS) entry which is preliminary data.</text>
</comment>
<feature type="compositionally biased region" description="Polar residues" evidence="1">
    <location>
        <begin position="7"/>
        <end position="21"/>
    </location>
</feature>
<feature type="region of interest" description="Disordered" evidence="1">
    <location>
        <begin position="66"/>
        <end position="98"/>
    </location>
</feature>
<accession>A0A8J5WQG9</accession>
<dbReference type="EMBL" id="JAAALK010000080">
    <property type="protein sequence ID" value="KAG8093051.1"/>
    <property type="molecule type" value="Genomic_DNA"/>
</dbReference>
<reference evidence="2" key="1">
    <citation type="journal article" date="2021" name="bioRxiv">
        <title>Whole Genome Assembly and Annotation of Northern Wild Rice, Zizania palustris L., Supports a Whole Genome Duplication in the Zizania Genus.</title>
        <authorList>
            <person name="Haas M."/>
            <person name="Kono T."/>
            <person name="Macchietto M."/>
            <person name="Millas R."/>
            <person name="McGilp L."/>
            <person name="Shao M."/>
            <person name="Duquette J."/>
            <person name="Hirsch C.N."/>
            <person name="Kimball J."/>
        </authorList>
    </citation>
    <scope>NUCLEOTIDE SEQUENCE</scope>
    <source>
        <tissue evidence="2">Fresh leaf tissue</tissue>
    </source>
</reference>